<proteinExistence type="predicted"/>
<dbReference type="EMBL" id="CP040871">
    <property type="protein sequence ID" value="QDA55969.1"/>
    <property type="molecule type" value="Genomic_DNA"/>
</dbReference>
<dbReference type="Pfam" id="PF18475">
    <property type="entry name" value="PIN7"/>
    <property type="match status" value="1"/>
</dbReference>
<reference evidence="2 3" key="1">
    <citation type="submission" date="2019-06" db="EMBL/GenBank/DDBJ databases">
        <title>Thermomonas aquatica sp. nov., isolated from an industrial wastewater treatment plant.</title>
        <authorList>
            <person name="Jeon J.H."/>
            <person name="Park D.-S."/>
        </authorList>
    </citation>
    <scope>NUCLEOTIDE SEQUENCE [LARGE SCALE GENOMIC DNA]</scope>
    <source>
        <strain evidence="2 3">SY21</strain>
    </source>
</reference>
<dbReference type="Proteomes" id="UP000308149">
    <property type="component" value="Chromosome"/>
</dbReference>
<keyword evidence="3" id="KW-1185">Reference proteome</keyword>
<dbReference type="KEGG" id="thes:FHQ07_00865"/>
<feature type="domain" description="PIN-like" evidence="1">
    <location>
        <begin position="7"/>
        <end position="107"/>
    </location>
</feature>
<sequence>MKINYVLIDYENVQPKNLASLAEEHFRVKVFVGANQAKVPIELAEAMQALGERAEYVRISGNGSNALDFHIAYYIGRIAATEPKAFFHIISRDTGFDPLIAHLKSKGILSNRSASLDGIPILKGLAEASKDDQVDAVVAKLKGMPKSRPQRERTLRTMISAWFGNKLDAPALDRIVNELVRRKLVGIDGVKVSYSLPA</sequence>
<dbReference type="AlphaFoldDB" id="A0A5B7ZMW0"/>
<dbReference type="RefSeq" id="WP_139714853.1">
    <property type="nucleotide sequence ID" value="NZ_CP040871.1"/>
</dbReference>
<organism evidence="2 3">
    <name type="scientific">Thermomonas aquatica</name>
    <dbReference type="NCBI Taxonomy" id="2202149"/>
    <lineage>
        <taxon>Bacteria</taxon>
        <taxon>Pseudomonadati</taxon>
        <taxon>Pseudomonadota</taxon>
        <taxon>Gammaproteobacteria</taxon>
        <taxon>Lysobacterales</taxon>
        <taxon>Lysobacteraceae</taxon>
        <taxon>Thermomonas</taxon>
    </lineage>
</organism>
<gene>
    <name evidence="2" type="ORF">FHQ07_00865</name>
</gene>
<protein>
    <recommendedName>
        <fullName evidence="1">PIN-like domain-containing protein</fullName>
    </recommendedName>
</protein>
<evidence type="ECO:0000313" key="2">
    <source>
        <dbReference type="EMBL" id="QDA55969.1"/>
    </source>
</evidence>
<dbReference type="InterPro" id="IPR041494">
    <property type="entry name" value="PIN7"/>
</dbReference>
<evidence type="ECO:0000313" key="3">
    <source>
        <dbReference type="Proteomes" id="UP000308149"/>
    </source>
</evidence>
<name>A0A5B7ZMW0_9GAMM</name>
<evidence type="ECO:0000259" key="1">
    <source>
        <dbReference type="Pfam" id="PF18475"/>
    </source>
</evidence>
<dbReference type="OrthoDB" id="9791898at2"/>
<accession>A0A5B7ZMW0</accession>